<evidence type="ECO:0000313" key="4">
    <source>
        <dbReference type="RefSeq" id="XP_018806779.1"/>
    </source>
</evidence>
<dbReference type="PANTHER" id="PTHR24559:SF444">
    <property type="entry name" value="REVERSE TRANSCRIPTASE DOMAIN-CONTAINING PROTEIN"/>
    <property type="match status" value="1"/>
</dbReference>
<organism evidence="3 4">
    <name type="scientific">Juglans regia</name>
    <name type="common">English walnut</name>
    <dbReference type="NCBI Taxonomy" id="51240"/>
    <lineage>
        <taxon>Eukaryota</taxon>
        <taxon>Viridiplantae</taxon>
        <taxon>Streptophyta</taxon>
        <taxon>Embryophyta</taxon>
        <taxon>Tracheophyta</taxon>
        <taxon>Spermatophyta</taxon>
        <taxon>Magnoliopsida</taxon>
        <taxon>eudicotyledons</taxon>
        <taxon>Gunneridae</taxon>
        <taxon>Pentapetalae</taxon>
        <taxon>rosids</taxon>
        <taxon>fabids</taxon>
        <taxon>Fagales</taxon>
        <taxon>Juglandaceae</taxon>
        <taxon>Juglans</taxon>
    </lineage>
</organism>
<keyword evidence="3" id="KW-1185">Reference proteome</keyword>
<name>A0A2I4DI00_JUGRE</name>
<dbReference type="InterPro" id="IPR000477">
    <property type="entry name" value="RT_dom"/>
</dbReference>
<evidence type="ECO:0000313" key="3">
    <source>
        <dbReference type="Proteomes" id="UP000235220"/>
    </source>
</evidence>
<gene>
    <name evidence="4" type="primary">LOC108980346</name>
</gene>
<dbReference type="Gene3D" id="3.30.70.270">
    <property type="match status" value="1"/>
</dbReference>
<dbReference type="KEGG" id="jre:108980346"/>
<dbReference type="Gene3D" id="3.10.10.10">
    <property type="entry name" value="HIV Type 1 Reverse Transcriptase, subunit A, domain 1"/>
    <property type="match status" value="1"/>
</dbReference>
<accession>A0A2I4DI00</accession>
<dbReference type="RefSeq" id="XP_018806779.1">
    <property type="nucleotide sequence ID" value="XM_018951234.1"/>
</dbReference>
<evidence type="ECO:0000259" key="2">
    <source>
        <dbReference type="Pfam" id="PF00078"/>
    </source>
</evidence>
<feature type="region of interest" description="Disordered" evidence="1">
    <location>
        <begin position="33"/>
        <end position="70"/>
    </location>
</feature>
<dbReference type="InterPro" id="IPR043128">
    <property type="entry name" value="Rev_trsase/Diguanyl_cyclase"/>
</dbReference>
<dbReference type="PANTHER" id="PTHR24559">
    <property type="entry name" value="TRANSPOSON TY3-I GAG-POL POLYPROTEIN"/>
    <property type="match status" value="1"/>
</dbReference>
<dbReference type="GeneID" id="108980346"/>
<dbReference type="SUPFAM" id="SSF56672">
    <property type="entry name" value="DNA/RNA polymerases"/>
    <property type="match status" value="1"/>
</dbReference>
<dbReference type="STRING" id="51240.A0A2I4DI00"/>
<evidence type="ECO:0000256" key="1">
    <source>
        <dbReference type="SAM" id="MobiDB-lite"/>
    </source>
</evidence>
<dbReference type="CDD" id="cd01647">
    <property type="entry name" value="RT_LTR"/>
    <property type="match status" value="1"/>
</dbReference>
<dbReference type="Proteomes" id="UP000235220">
    <property type="component" value="Chromosome 6"/>
</dbReference>
<dbReference type="InterPro" id="IPR043502">
    <property type="entry name" value="DNA/RNA_pol_sf"/>
</dbReference>
<dbReference type="Gramene" id="Jr06_15630_p1">
    <property type="protein sequence ID" value="cds.Jr06_15630_p1"/>
    <property type="gene ID" value="Jr06_15630"/>
</dbReference>
<feature type="compositionally biased region" description="Basic and acidic residues" evidence="1">
    <location>
        <begin position="34"/>
        <end position="68"/>
    </location>
</feature>
<dbReference type="AlphaFoldDB" id="A0A2I4DI00"/>
<dbReference type="Pfam" id="PF00078">
    <property type="entry name" value="RVT_1"/>
    <property type="match status" value="1"/>
</dbReference>
<feature type="domain" description="Reverse transcriptase" evidence="2">
    <location>
        <begin position="119"/>
        <end position="258"/>
    </location>
</feature>
<dbReference type="InterPro" id="IPR053134">
    <property type="entry name" value="RNA-dir_DNA_polymerase"/>
</dbReference>
<sequence length="444" mass="51092">MTELVRKTPSTLREFMDRADDYVNTEDTLQALLEPRKKEVKSEIKNSNSARDRKTDLSHQDGGKENTPKRRTFNLEKCTAIAKEIDHLLAAGSIRETYYPYWLSNVVLVKKANKNKACPNDNFPLPMIDIIIDTMAGHRKLSLMDAYSVYNQIRMNLSDEEKTTFIIDRDLYCYQVMPFEVKNAGTIYQRLVHRMFKQQIKRTMEVCVNDLLVKIKKPAEHLADLRESFVVFRKYKMKLNSTKCAFRVDSGNILGFIVSERGIEANTKNIGAILNMKPSQNINEAQRLAGRVAALNRTTSYTYTWQYPPRRLCGPSQGRGSNTGNNVLHEPRIKRYRDQIPMNGNVDVHVSDSRQEITAIFLGSPMKVLTEHPFGRILQKLYSSGRLVVWSVELNEFDIDYMPRSVVKRQALADFIIEFTRFPMEAEVAPCRQPWLVFVDGSAC</sequence>
<protein>
    <submittedName>
        <fullName evidence="4">Uncharacterized protein LOC108980346</fullName>
    </submittedName>
</protein>
<reference evidence="4" key="1">
    <citation type="submission" date="2025-08" db="UniProtKB">
        <authorList>
            <consortium name="RefSeq"/>
        </authorList>
    </citation>
    <scope>IDENTIFICATION</scope>
    <source>
        <tissue evidence="4">Leaves</tissue>
    </source>
</reference>
<proteinExistence type="predicted"/>
<dbReference type="OrthoDB" id="101614at2759"/>